<dbReference type="PANTHER" id="PTHR43839">
    <property type="entry name" value="OPPC IN A BINDING PROTEIN-DEPENDENT TRANSPORT SYSTEM"/>
    <property type="match status" value="1"/>
</dbReference>
<evidence type="ECO:0000259" key="6">
    <source>
        <dbReference type="PROSITE" id="PS50928"/>
    </source>
</evidence>
<evidence type="ECO:0000256" key="1">
    <source>
        <dbReference type="ARBA" id="ARBA00004141"/>
    </source>
</evidence>
<feature type="transmembrane region" description="Helical" evidence="5">
    <location>
        <begin position="314"/>
        <end position="337"/>
    </location>
</feature>
<feature type="transmembrane region" description="Helical" evidence="5">
    <location>
        <begin position="12"/>
        <end position="33"/>
    </location>
</feature>
<keyword evidence="2 5" id="KW-0812">Transmembrane</keyword>
<feature type="transmembrane region" description="Helical" evidence="5">
    <location>
        <begin position="146"/>
        <end position="169"/>
    </location>
</feature>
<evidence type="ECO:0000256" key="3">
    <source>
        <dbReference type="ARBA" id="ARBA00022989"/>
    </source>
</evidence>
<comment type="subcellular location">
    <subcellularLocation>
        <location evidence="5">Cell membrane</location>
        <topology evidence="5">Multi-pass membrane protein</topology>
    </subcellularLocation>
    <subcellularLocation>
        <location evidence="1">Membrane</location>
        <topology evidence="1">Multi-pass membrane protein</topology>
    </subcellularLocation>
</comment>
<feature type="transmembrane region" description="Helical" evidence="5">
    <location>
        <begin position="269"/>
        <end position="294"/>
    </location>
</feature>
<dbReference type="InterPro" id="IPR035906">
    <property type="entry name" value="MetI-like_sf"/>
</dbReference>
<gene>
    <name evidence="7" type="ORF">A3F84_08105</name>
</gene>
<dbReference type="InterPro" id="IPR000515">
    <property type="entry name" value="MetI-like"/>
</dbReference>
<dbReference type="Pfam" id="PF00528">
    <property type="entry name" value="BPD_transp_1"/>
    <property type="match status" value="1"/>
</dbReference>
<feature type="transmembrane region" description="Helical" evidence="5">
    <location>
        <begin position="181"/>
        <end position="203"/>
    </location>
</feature>
<dbReference type="PANTHER" id="PTHR43839:SF3">
    <property type="entry name" value="OLIGOPEPTIDE ABC TRANSPORTER, PERMEASE PROTEIN"/>
    <property type="match status" value="1"/>
</dbReference>
<dbReference type="PROSITE" id="PS51257">
    <property type="entry name" value="PROKAR_LIPOPROTEIN"/>
    <property type="match status" value="1"/>
</dbReference>
<name>A0A1F6CU85_HANXR</name>
<organism evidence="7 8">
    <name type="scientific">Handelsmanbacteria sp. (strain RIFCSPLOWO2_12_FULL_64_10)</name>
    <dbReference type="NCBI Taxonomy" id="1817868"/>
    <lineage>
        <taxon>Bacteria</taxon>
        <taxon>Candidatus Handelsmaniibacteriota</taxon>
    </lineage>
</organism>
<evidence type="ECO:0000256" key="2">
    <source>
        <dbReference type="ARBA" id="ARBA00022692"/>
    </source>
</evidence>
<comment type="similarity">
    <text evidence="5">Belongs to the binding-protein-dependent transport system permease family.</text>
</comment>
<protein>
    <submittedName>
        <fullName evidence="7">Peptide ABC transporter permease</fullName>
    </submittedName>
</protein>
<evidence type="ECO:0000256" key="5">
    <source>
        <dbReference type="RuleBase" id="RU363032"/>
    </source>
</evidence>
<dbReference type="Proteomes" id="UP000178606">
    <property type="component" value="Unassembled WGS sequence"/>
</dbReference>
<dbReference type="Gene3D" id="1.10.3720.10">
    <property type="entry name" value="MetI-like"/>
    <property type="match status" value="1"/>
</dbReference>
<feature type="domain" description="ABC transmembrane type-1" evidence="6">
    <location>
        <begin position="142"/>
        <end position="338"/>
    </location>
</feature>
<evidence type="ECO:0000313" key="7">
    <source>
        <dbReference type="EMBL" id="OGG52719.1"/>
    </source>
</evidence>
<dbReference type="AlphaFoldDB" id="A0A1F6CU85"/>
<dbReference type="GO" id="GO:0055085">
    <property type="term" value="P:transmembrane transport"/>
    <property type="evidence" value="ECO:0007669"/>
    <property type="project" value="InterPro"/>
</dbReference>
<proteinExistence type="inferred from homology"/>
<keyword evidence="4 5" id="KW-0472">Membrane</keyword>
<evidence type="ECO:0000256" key="4">
    <source>
        <dbReference type="ARBA" id="ARBA00023136"/>
    </source>
</evidence>
<dbReference type="SUPFAM" id="SSF161098">
    <property type="entry name" value="MetI-like"/>
    <property type="match status" value="1"/>
</dbReference>
<sequence>MIWRRFKRHRAGVIGGWVVLVLYACVLLGEFLAPHAVDRRYYSFVHAPAQRIHFFSQEGFHLRPFVYGIKESLDRRTGIKRYTEDAGRRYPVSLFVRGDAYSFYGLFRTEVHLFGTGKGNPMFLLGTDRLGRDLLSRILVGGRTSLTVGLLGVLISIALGSAFGVISGYYGGWVDHLIQRWIELIAVFPHIPLWMALSAAVPPEWPSDRVFMGITVVLSFIGWAGLGREIRGKTLAIRDADFVMAARVAGATDGRIIFRHILPSMFSHIIVIATLAVPGFILGESTLSFLGLGIKPPMTSWGLLLSEAMNIHALSLYPWLLLPGGCIVVVVLAFNFLGDGLRDAADPYASR</sequence>
<dbReference type="PROSITE" id="PS50928">
    <property type="entry name" value="ABC_TM1"/>
    <property type="match status" value="1"/>
</dbReference>
<keyword evidence="3 5" id="KW-1133">Transmembrane helix</keyword>
<reference evidence="7 8" key="1">
    <citation type="journal article" date="2016" name="Nat. Commun.">
        <title>Thousands of microbial genomes shed light on interconnected biogeochemical processes in an aquifer system.</title>
        <authorList>
            <person name="Anantharaman K."/>
            <person name="Brown C.T."/>
            <person name="Hug L.A."/>
            <person name="Sharon I."/>
            <person name="Castelle C.J."/>
            <person name="Probst A.J."/>
            <person name="Thomas B.C."/>
            <person name="Singh A."/>
            <person name="Wilkins M.J."/>
            <person name="Karaoz U."/>
            <person name="Brodie E.L."/>
            <person name="Williams K.H."/>
            <person name="Hubbard S.S."/>
            <person name="Banfield J.F."/>
        </authorList>
    </citation>
    <scope>NUCLEOTIDE SEQUENCE [LARGE SCALE GENOMIC DNA]</scope>
    <source>
        <strain evidence="8">RIFCSPLOWO2_12_FULL_64_10</strain>
    </source>
</reference>
<dbReference type="GO" id="GO:0005886">
    <property type="term" value="C:plasma membrane"/>
    <property type="evidence" value="ECO:0007669"/>
    <property type="project" value="UniProtKB-SubCell"/>
</dbReference>
<keyword evidence="5" id="KW-0813">Transport</keyword>
<dbReference type="Pfam" id="PF12911">
    <property type="entry name" value="OppC_N"/>
    <property type="match status" value="1"/>
</dbReference>
<dbReference type="CDD" id="cd06261">
    <property type="entry name" value="TM_PBP2"/>
    <property type="match status" value="1"/>
</dbReference>
<feature type="transmembrane region" description="Helical" evidence="5">
    <location>
        <begin position="209"/>
        <end position="226"/>
    </location>
</feature>
<accession>A0A1F6CU85</accession>
<evidence type="ECO:0000313" key="8">
    <source>
        <dbReference type="Proteomes" id="UP000178606"/>
    </source>
</evidence>
<dbReference type="EMBL" id="MFKF01000136">
    <property type="protein sequence ID" value="OGG52719.1"/>
    <property type="molecule type" value="Genomic_DNA"/>
</dbReference>
<comment type="caution">
    <text evidence="7">The sequence shown here is derived from an EMBL/GenBank/DDBJ whole genome shotgun (WGS) entry which is preliminary data.</text>
</comment>
<dbReference type="InterPro" id="IPR025966">
    <property type="entry name" value="OppC_N"/>
</dbReference>